<name>A0A640K783_LEITA</name>
<evidence type="ECO:0008006" key="6">
    <source>
        <dbReference type="Google" id="ProtNLM"/>
    </source>
</evidence>
<evidence type="ECO:0000256" key="1">
    <source>
        <dbReference type="SAM" id="MobiDB-lite"/>
    </source>
</evidence>
<gene>
    <name evidence="3" type="ORF">LtaPh_0301300</name>
</gene>
<keyword evidence="5" id="KW-0002">3D-structure</keyword>
<reference evidence="5" key="2">
    <citation type="journal article" date="2025" name="Science">
        <title>Evolutionary adaptations of doublet microtubules in trypanosomatid parasites.</title>
        <authorList>
            <person name="Doran M.H."/>
            <person name="Niu Q."/>
            <person name="Zeng J."/>
            <person name="Beneke T."/>
            <person name="Smith J."/>
            <person name="Ren P."/>
            <person name="Fochler S."/>
            <person name="Coscia A."/>
            <person name="Hoog J.L."/>
            <person name="Meleppattu S."/>
            <person name="Lishko P.V."/>
            <person name="Wheeler R.J."/>
            <person name="Gluenz E."/>
            <person name="Zhang R."/>
            <person name="Brown A."/>
        </authorList>
    </citation>
    <scope>STRUCTURE BY ELECTRON MICROSCOPY (2.90 ANGSTROMS)</scope>
</reference>
<dbReference type="AlphaFoldDB" id="A0A640K783"/>
<feature type="chain" id="PRO_5024796116" description="Enkurin domain-containing protein" evidence="2">
    <location>
        <begin position="25"/>
        <end position="305"/>
    </location>
</feature>
<accession>A0A640K783</accession>
<protein>
    <recommendedName>
        <fullName evidence="6">Enkurin domain-containing protein</fullName>
    </recommendedName>
</protein>
<proteinExistence type="evidence at protein level"/>
<dbReference type="Proteomes" id="UP000419144">
    <property type="component" value="Unassembled WGS sequence"/>
</dbReference>
<sequence length="305" mass="34193">MVRPRTGAHPSVCLAPFRALCVRACVCVCVCVCVRQKGEQRRLCILWRPHTHAHGRLCAASSHAPTLPLLSTSCRRSSLSLLCPLSLFAAPLGFERAVPVDWDAPSSPPPSLVRRRAGTPPLPRRRRRVLVGPPSHTILRELHSAPPPAAAPLFVSVNSGTVLRKPMRYYPSGDSRESYITGIRPGGRYGAMHDVEKRRDNLPDNVFHYMKDAVQREELLRLNEEEERARIRLEMFAKKPGRRWGNASTDAAGTSGSAEQSVAISKLEYETVTRERRTALQGLYQRELREWEVQLRARGLATQRT</sequence>
<feature type="region of interest" description="Disordered" evidence="1">
    <location>
        <begin position="105"/>
        <end position="128"/>
    </location>
</feature>
<evidence type="ECO:0000256" key="2">
    <source>
        <dbReference type="SAM" id="SignalP"/>
    </source>
</evidence>
<reference evidence="3" key="1">
    <citation type="submission" date="2019-11" db="EMBL/GenBank/DDBJ databases">
        <title>Leishmania tarentolae CDS.</title>
        <authorList>
            <person name="Goto Y."/>
            <person name="Yamagishi J."/>
        </authorList>
    </citation>
    <scope>NUCLEOTIDE SEQUENCE [LARGE SCALE GENOMIC DNA]</scope>
    <source>
        <strain evidence="3">Parrot Tar II</strain>
    </source>
</reference>
<dbReference type="EMDB" id="EMD-47661"/>
<feature type="signal peptide" evidence="2">
    <location>
        <begin position="1"/>
        <end position="24"/>
    </location>
</feature>
<dbReference type="VEuPathDB" id="TriTrypDB:LtaPh_0301300"/>
<dbReference type="EMBL" id="BLBS01000003">
    <property type="protein sequence ID" value="GET85516.1"/>
    <property type="molecule type" value="Genomic_DNA"/>
</dbReference>
<dbReference type="OrthoDB" id="277671at2759"/>
<evidence type="ECO:0007829" key="5">
    <source>
        <dbReference type="PDB" id="9E78"/>
    </source>
</evidence>
<dbReference type="PDB" id="9E78">
    <property type="method" value="EM"/>
    <property type="resolution" value="2.90 A"/>
    <property type="chains" value="0p=1-305"/>
</dbReference>
<keyword evidence="4" id="KW-1185">Reference proteome</keyword>
<evidence type="ECO:0000313" key="4">
    <source>
        <dbReference type="Proteomes" id="UP000419144"/>
    </source>
</evidence>
<feature type="compositionally biased region" description="Basic residues" evidence="1">
    <location>
        <begin position="113"/>
        <end position="128"/>
    </location>
</feature>
<comment type="caution">
    <text evidence="3">The sequence shown here is derived from an EMBL/GenBank/DDBJ whole genome shotgun (WGS) entry which is preliminary data.</text>
</comment>
<evidence type="ECO:0000313" key="3">
    <source>
        <dbReference type="EMBL" id="GET85516.1"/>
    </source>
</evidence>
<keyword evidence="2" id="KW-0732">Signal</keyword>
<organism evidence="3 4">
    <name type="scientific">Leishmania tarentolae</name>
    <name type="common">Sauroleishmania tarentolae</name>
    <dbReference type="NCBI Taxonomy" id="5689"/>
    <lineage>
        <taxon>Eukaryota</taxon>
        <taxon>Discoba</taxon>
        <taxon>Euglenozoa</taxon>
        <taxon>Kinetoplastea</taxon>
        <taxon>Metakinetoplastina</taxon>
        <taxon>Trypanosomatida</taxon>
        <taxon>Trypanosomatidae</taxon>
        <taxon>Leishmaniinae</taxon>
        <taxon>Leishmania</taxon>
        <taxon>lizard Leishmania</taxon>
    </lineage>
</organism>